<evidence type="ECO:0000256" key="2">
    <source>
        <dbReference type="SAM" id="SignalP"/>
    </source>
</evidence>
<feature type="chain" id="PRO_5043699892" description="DUF4148 domain-containing protein" evidence="2">
    <location>
        <begin position="25"/>
        <end position="113"/>
    </location>
</feature>
<dbReference type="AlphaFoldDB" id="A0AAW3HZ29"/>
<dbReference type="Proteomes" id="UP000037511">
    <property type="component" value="Unassembled WGS sequence"/>
</dbReference>
<organism evidence="3 4">
    <name type="scientific">Achromobacter spanius</name>
    <dbReference type="NCBI Taxonomy" id="217203"/>
    <lineage>
        <taxon>Bacteria</taxon>
        <taxon>Pseudomonadati</taxon>
        <taxon>Pseudomonadota</taxon>
        <taxon>Betaproteobacteria</taxon>
        <taxon>Burkholderiales</taxon>
        <taxon>Alcaligenaceae</taxon>
        <taxon>Achromobacter</taxon>
    </lineage>
</organism>
<sequence>MLTYRTRFALTLGAALLLSTTAQASDSWHQTNTEIGYEAAFGHATGGKSAEQVKAELAEAKADKRAWALTYRSLATPGWSKQGTGRTRAEVQSEAAATSSEERARIDQIYTPG</sequence>
<keyword evidence="2" id="KW-0732">Signal</keyword>
<evidence type="ECO:0000313" key="4">
    <source>
        <dbReference type="Proteomes" id="UP000037511"/>
    </source>
</evidence>
<proteinExistence type="predicted"/>
<evidence type="ECO:0000256" key="1">
    <source>
        <dbReference type="SAM" id="MobiDB-lite"/>
    </source>
</evidence>
<gene>
    <name evidence="3" type="ORF">AFM18_20475</name>
</gene>
<evidence type="ECO:0008006" key="5">
    <source>
        <dbReference type="Google" id="ProtNLM"/>
    </source>
</evidence>
<name>A0AAW3HZ29_9BURK</name>
<protein>
    <recommendedName>
        <fullName evidence="5">DUF4148 domain-containing protein</fullName>
    </recommendedName>
</protein>
<feature type="signal peptide" evidence="2">
    <location>
        <begin position="1"/>
        <end position="24"/>
    </location>
</feature>
<dbReference type="RefSeq" id="WP_050448717.1">
    <property type="nucleotide sequence ID" value="NZ_LGVG01000030.1"/>
</dbReference>
<reference evidence="3 4" key="1">
    <citation type="submission" date="2015-07" db="EMBL/GenBank/DDBJ databases">
        <title>Draft genome of Achromobacter spanius.</title>
        <authorList>
            <person name="Wang X."/>
        </authorList>
    </citation>
    <scope>NUCLEOTIDE SEQUENCE [LARGE SCALE GENOMIC DNA]</scope>
    <source>
        <strain evidence="3 4">CGMCC9173</strain>
    </source>
</reference>
<accession>A0AAW3HZ29</accession>
<evidence type="ECO:0000313" key="3">
    <source>
        <dbReference type="EMBL" id="KNE25804.1"/>
    </source>
</evidence>
<dbReference type="EMBL" id="LGVG01000030">
    <property type="protein sequence ID" value="KNE25804.1"/>
    <property type="molecule type" value="Genomic_DNA"/>
</dbReference>
<feature type="compositionally biased region" description="Low complexity" evidence="1">
    <location>
        <begin position="90"/>
        <end position="99"/>
    </location>
</feature>
<feature type="region of interest" description="Disordered" evidence="1">
    <location>
        <begin position="77"/>
        <end position="113"/>
    </location>
</feature>
<comment type="caution">
    <text evidence="3">The sequence shown here is derived from an EMBL/GenBank/DDBJ whole genome shotgun (WGS) entry which is preliminary data.</text>
</comment>